<evidence type="ECO:0000256" key="8">
    <source>
        <dbReference type="ARBA" id="ARBA00023170"/>
    </source>
</evidence>
<dbReference type="PANTHER" id="PTHR24243">
    <property type="entry name" value="G-PROTEIN COUPLED RECEPTOR"/>
    <property type="match status" value="1"/>
</dbReference>
<protein>
    <recommendedName>
        <fullName evidence="12">G-protein coupled receptors family 1 profile domain-containing protein</fullName>
    </recommendedName>
</protein>
<proteinExistence type="predicted"/>
<keyword evidence="5" id="KW-0297">G-protein coupled receptor</keyword>
<feature type="transmembrane region" description="Helical" evidence="11">
    <location>
        <begin position="222"/>
        <end position="249"/>
    </location>
</feature>
<evidence type="ECO:0000256" key="11">
    <source>
        <dbReference type="SAM" id="Phobius"/>
    </source>
</evidence>
<feature type="transmembrane region" description="Helical" evidence="11">
    <location>
        <begin position="131"/>
        <end position="152"/>
    </location>
</feature>
<keyword evidence="9" id="KW-0325">Glycoprotein</keyword>
<evidence type="ECO:0000256" key="5">
    <source>
        <dbReference type="ARBA" id="ARBA00023040"/>
    </source>
</evidence>
<feature type="domain" description="G-protein coupled receptors family 1 profile" evidence="12">
    <location>
        <begin position="69"/>
        <end position="289"/>
    </location>
</feature>
<dbReference type="InterPro" id="IPR005390">
    <property type="entry name" value="NeuromedU_rcpt"/>
</dbReference>
<evidence type="ECO:0000256" key="9">
    <source>
        <dbReference type="ARBA" id="ARBA00023180"/>
    </source>
</evidence>
<keyword evidence="3 11" id="KW-0812">Transmembrane</keyword>
<dbReference type="OrthoDB" id="10055550at2759"/>
<dbReference type="STRING" id="37653.A0A0L8HT81"/>
<evidence type="ECO:0000259" key="12">
    <source>
        <dbReference type="PROSITE" id="PS50262"/>
    </source>
</evidence>
<keyword evidence="8" id="KW-0675">Receptor</keyword>
<comment type="subcellular location">
    <subcellularLocation>
        <location evidence="1">Cell membrane</location>
        <topology evidence="1">Multi-pass membrane protein</topology>
    </subcellularLocation>
</comment>
<evidence type="ECO:0000256" key="7">
    <source>
        <dbReference type="ARBA" id="ARBA00023157"/>
    </source>
</evidence>
<feature type="transmembrane region" description="Helical" evidence="11">
    <location>
        <begin position="173"/>
        <end position="197"/>
    </location>
</feature>
<organism evidence="13">
    <name type="scientific">Octopus bimaculoides</name>
    <name type="common">California two-spotted octopus</name>
    <dbReference type="NCBI Taxonomy" id="37653"/>
    <lineage>
        <taxon>Eukaryota</taxon>
        <taxon>Metazoa</taxon>
        <taxon>Spiralia</taxon>
        <taxon>Lophotrochozoa</taxon>
        <taxon>Mollusca</taxon>
        <taxon>Cephalopoda</taxon>
        <taxon>Coleoidea</taxon>
        <taxon>Octopodiformes</taxon>
        <taxon>Octopoda</taxon>
        <taxon>Incirrata</taxon>
        <taxon>Octopodidae</taxon>
        <taxon>Octopus</taxon>
    </lineage>
</organism>
<dbReference type="PRINTS" id="PR01565">
    <property type="entry name" value="NEUROMEDINUR"/>
</dbReference>
<evidence type="ECO:0000256" key="10">
    <source>
        <dbReference type="ARBA" id="ARBA00023224"/>
    </source>
</evidence>
<keyword evidence="10" id="KW-0807">Transducer</keyword>
<dbReference type="InterPro" id="IPR017452">
    <property type="entry name" value="GPCR_Rhodpsn_7TM"/>
</dbReference>
<sequence>MDNDFKQLIAKLNDSVLIDKLLQGMHISWEDSLQPDLNHIKLGPKREELTKVIPMTIVYSIIFFTGIIGNVCTCIVIAKAKYMRTTTNIYLFNLAVADLLVLILGLPFEIYTFWSAYPWIFGEVFCYLRNMASETTTCASVLTITAFTIERYMAFCHPTKAPSISNLTRVTKILVAIWFLSGLLAIPLTVQFGIVYVKDEKNKSIKESAQCTLKQIDHSSPLFGISAFLFFILPMTIISVMYVCIALAIRRSTLQRSLSDRSANRKGYPTCFPGDRQSQARKAVVKMLVHRYMRTHEKKNRKKCDVKCGKVNKNGKRTRKEKDLGYVPFDCKK</sequence>
<dbReference type="GO" id="GO:0001607">
    <property type="term" value="F:neuromedin U receptor activity"/>
    <property type="evidence" value="ECO:0007669"/>
    <property type="project" value="InterPro"/>
</dbReference>
<evidence type="ECO:0000256" key="6">
    <source>
        <dbReference type="ARBA" id="ARBA00023136"/>
    </source>
</evidence>
<evidence type="ECO:0000256" key="3">
    <source>
        <dbReference type="ARBA" id="ARBA00022692"/>
    </source>
</evidence>
<dbReference type="InterPro" id="IPR000276">
    <property type="entry name" value="GPCR_Rhodpsn"/>
</dbReference>
<reference evidence="13" key="1">
    <citation type="submission" date="2015-07" db="EMBL/GenBank/DDBJ databases">
        <title>MeaNS - Measles Nucleotide Surveillance Program.</title>
        <authorList>
            <person name="Tran T."/>
            <person name="Druce J."/>
        </authorList>
    </citation>
    <scope>NUCLEOTIDE SEQUENCE</scope>
    <source>
        <strain evidence="13">UCB-OBI-ISO-001</strain>
        <tissue evidence="13">Gonad</tissue>
    </source>
</reference>
<evidence type="ECO:0000256" key="4">
    <source>
        <dbReference type="ARBA" id="ARBA00022989"/>
    </source>
</evidence>
<dbReference type="GO" id="GO:0005886">
    <property type="term" value="C:plasma membrane"/>
    <property type="evidence" value="ECO:0007669"/>
    <property type="project" value="UniProtKB-SubCell"/>
</dbReference>
<dbReference type="Gene3D" id="1.20.1070.10">
    <property type="entry name" value="Rhodopsin 7-helix transmembrane proteins"/>
    <property type="match status" value="1"/>
</dbReference>
<evidence type="ECO:0000256" key="2">
    <source>
        <dbReference type="ARBA" id="ARBA00022475"/>
    </source>
</evidence>
<keyword evidence="2" id="KW-1003">Cell membrane</keyword>
<dbReference type="AlphaFoldDB" id="A0A0L8HT81"/>
<evidence type="ECO:0000313" key="13">
    <source>
        <dbReference type="EMBL" id="KOF92412.1"/>
    </source>
</evidence>
<dbReference type="SUPFAM" id="SSF81321">
    <property type="entry name" value="Family A G protein-coupled receptor-like"/>
    <property type="match status" value="1"/>
</dbReference>
<keyword evidence="7" id="KW-1015">Disulfide bond</keyword>
<keyword evidence="6 11" id="KW-0472">Membrane</keyword>
<dbReference type="EMBL" id="KQ417342">
    <property type="protein sequence ID" value="KOF92412.1"/>
    <property type="molecule type" value="Genomic_DNA"/>
</dbReference>
<keyword evidence="4 11" id="KW-1133">Transmembrane helix</keyword>
<accession>A0A0L8HT81</accession>
<dbReference type="PROSITE" id="PS50262">
    <property type="entry name" value="G_PROTEIN_RECEP_F1_2"/>
    <property type="match status" value="1"/>
</dbReference>
<feature type="transmembrane region" description="Helical" evidence="11">
    <location>
        <begin position="57"/>
        <end position="78"/>
    </location>
</feature>
<evidence type="ECO:0000256" key="1">
    <source>
        <dbReference type="ARBA" id="ARBA00004651"/>
    </source>
</evidence>
<dbReference type="Pfam" id="PF00001">
    <property type="entry name" value="7tm_1"/>
    <property type="match status" value="1"/>
</dbReference>
<gene>
    <name evidence="13" type="ORF">OCBIM_22006664mg</name>
</gene>
<dbReference type="PANTHER" id="PTHR24243:SF208">
    <property type="entry name" value="PYROKININ-1 RECEPTOR"/>
    <property type="match status" value="1"/>
</dbReference>
<name>A0A0L8HT81_OCTBM</name>
<feature type="transmembrane region" description="Helical" evidence="11">
    <location>
        <begin position="90"/>
        <end position="111"/>
    </location>
</feature>
<dbReference type="PRINTS" id="PR00237">
    <property type="entry name" value="GPCRRHODOPSN"/>
</dbReference>